<evidence type="ECO:0000313" key="6">
    <source>
        <dbReference type="EMBL" id="OQO13147.1"/>
    </source>
</evidence>
<dbReference type="PANTHER" id="PTHR42973">
    <property type="entry name" value="BINDING OXIDOREDUCTASE, PUTATIVE (AFU_ORTHOLOGUE AFUA_1G17690)-RELATED"/>
    <property type="match status" value="1"/>
</dbReference>
<reference evidence="7" key="1">
    <citation type="submission" date="2017-03" db="EMBL/GenBank/DDBJ databases">
        <title>Genomes of endolithic fungi from Antarctica.</title>
        <authorList>
            <person name="Coleine C."/>
            <person name="Masonjones S."/>
            <person name="Stajich J.E."/>
        </authorList>
    </citation>
    <scope>NUCLEOTIDE SEQUENCE [LARGE SCALE GENOMIC DNA]</scope>
    <source>
        <strain evidence="7">CCFEE 5527</strain>
    </source>
</reference>
<comment type="similarity">
    <text evidence="1">Belongs to the oxygen-dependent FAD-linked oxidoreductase family.</text>
</comment>
<dbReference type="Gene3D" id="3.30.465.10">
    <property type="match status" value="1"/>
</dbReference>
<dbReference type="InterPro" id="IPR016169">
    <property type="entry name" value="FAD-bd_PCMH_sub2"/>
</dbReference>
<dbReference type="GO" id="GO:0071949">
    <property type="term" value="F:FAD binding"/>
    <property type="evidence" value="ECO:0007669"/>
    <property type="project" value="InterPro"/>
</dbReference>
<evidence type="ECO:0000313" key="7">
    <source>
        <dbReference type="Proteomes" id="UP000192596"/>
    </source>
</evidence>
<name>A0A1V8TP58_9PEZI</name>
<organism evidence="6 7">
    <name type="scientific">Cryoendolithus antarcticus</name>
    <dbReference type="NCBI Taxonomy" id="1507870"/>
    <lineage>
        <taxon>Eukaryota</taxon>
        <taxon>Fungi</taxon>
        <taxon>Dikarya</taxon>
        <taxon>Ascomycota</taxon>
        <taxon>Pezizomycotina</taxon>
        <taxon>Dothideomycetes</taxon>
        <taxon>Dothideomycetidae</taxon>
        <taxon>Cladosporiales</taxon>
        <taxon>Cladosporiaceae</taxon>
        <taxon>Cryoendolithus</taxon>
    </lineage>
</organism>
<sequence length="500" mass="55015">MSIVFNLSDQERGVRDLIKNALGSDDTLYAFADEPLYQFNHVKLYNLDIRTRPDAVTYPRTPEQVAAIVGAAAKAGLAVQAKSGGHSYCNFSSPDRGIVVDLRNMKKFSLNTETWRATVGGGMLLGELDNSLYSPHKRAVAHGVCPQVGLGGHATIGGLGPSSRLFGMALDHVEEVEVVTADGQILRASETQHKDLFWALKGAGASFGIITEFVLRTEKAPGETVQYKYSFTSGSWTEMADVFKTWQRFIADPDLTWRFATTATITTLGLSISGTFYGSNSEFEQLSLKPYFPLRESGSTTTVRQNWLDVLTHEAEQVALKLGGGIPAHAYTKTLTFNGSKDNLLDDPGVDKLFSYIEHADKGTLIWFLIFDLAGGNTNTVPMEATAYAHRDALYFLQSYAISDKLISGVSDITKQFLAGVNDVIVNHMKADRVYTDYGAYPGYVDLELGAEAQKLYWRGNLEELERIKAIYDPGEVFRNPQSVRPTVAQSRIATNDVKL</sequence>
<dbReference type="SUPFAM" id="SSF56176">
    <property type="entry name" value="FAD-binding/transporter-associated domain-like"/>
    <property type="match status" value="1"/>
</dbReference>
<dbReference type="InterPro" id="IPR006094">
    <property type="entry name" value="Oxid_FAD_bind_N"/>
</dbReference>
<dbReference type="PROSITE" id="PS51387">
    <property type="entry name" value="FAD_PCMH"/>
    <property type="match status" value="1"/>
</dbReference>
<evidence type="ECO:0000256" key="4">
    <source>
        <dbReference type="ARBA" id="ARBA00023002"/>
    </source>
</evidence>
<dbReference type="STRING" id="1507870.A0A1V8TP58"/>
<dbReference type="GO" id="GO:0016491">
    <property type="term" value="F:oxidoreductase activity"/>
    <property type="evidence" value="ECO:0007669"/>
    <property type="project" value="UniProtKB-KW"/>
</dbReference>
<dbReference type="Gene3D" id="3.40.462.20">
    <property type="match status" value="1"/>
</dbReference>
<accession>A0A1V8TP58</accession>
<protein>
    <recommendedName>
        <fullName evidence="5">FAD-binding PCMH-type domain-containing protein</fullName>
    </recommendedName>
</protein>
<comment type="caution">
    <text evidence="6">The sequence shown here is derived from an EMBL/GenBank/DDBJ whole genome shotgun (WGS) entry which is preliminary data.</text>
</comment>
<proteinExistence type="inferred from homology"/>
<dbReference type="Pfam" id="PF08031">
    <property type="entry name" value="BBE"/>
    <property type="match status" value="1"/>
</dbReference>
<dbReference type="InParanoid" id="A0A1V8TP58"/>
<dbReference type="InterPro" id="IPR016166">
    <property type="entry name" value="FAD-bd_PCMH"/>
</dbReference>
<evidence type="ECO:0000256" key="2">
    <source>
        <dbReference type="ARBA" id="ARBA00022630"/>
    </source>
</evidence>
<dbReference type="InterPro" id="IPR012951">
    <property type="entry name" value="BBE"/>
</dbReference>
<dbReference type="Proteomes" id="UP000192596">
    <property type="component" value="Unassembled WGS sequence"/>
</dbReference>
<dbReference type="AlphaFoldDB" id="A0A1V8TP58"/>
<evidence type="ECO:0000259" key="5">
    <source>
        <dbReference type="PROSITE" id="PS51387"/>
    </source>
</evidence>
<dbReference type="PANTHER" id="PTHR42973:SF17">
    <property type="entry name" value="OXIDASE, PUTATIVE (AFU_ORTHOLOGUE AFUA_6G14340)-RELATED"/>
    <property type="match status" value="1"/>
</dbReference>
<keyword evidence="3" id="KW-0274">FAD</keyword>
<dbReference type="Pfam" id="PF01565">
    <property type="entry name" value="FAD_binding_4"/>
    <property type="match status" value="1"/>
</dbReference>
<dbReference type="InterPro" id="IPR050416">
    <property type="entry name" value="FAD-linked_Oxidoreductase"/>
</dbReference>
<keyword evidence="4" id="KW-0560">Oxidoreductase</keyword>
<evidence type="ECO:0000256" key="1">
    <source>
        <dbReference type="ARBA" id="ARBA00005466"/>
    </source>
</evidence>
<dbReference type="EMBL" id="NAJO01000004">
    <property type="protein sequence ID" value="OQO13147.1"/>
    <property type="molecule type" value="Genomic_DNA"/>
</dbReference>
<keyword evidence="7" id="KW-1185">Reference proteome</keyword>
<dbReference type="InterPro" id="IPR036318">
    <property type="entry name" value="FAD-bd_PCMH-like_sf"/>
</dbReference>
<dbReference type="OrthoDB" id="415825at2759"/>
<keyword evidence="2" id="KW-0285">Flavoprotein</keyword>
<gene>
    <name evidence="6" type="ORF">B0A48_02611</name>
</gene>
<feature type="domain" description="FAD-binding PCMH-type" evidence="5">
    <location>
        <begin position="49"/>
        <end position="220"/>
    </location>
</feature>
<evidence type="ECO:0000256" key="3">
    <source>
        <dbReference type="ARBA" id="ARBA00022827"/>
    </source>
</evidence>